<sequence>MKGGVHLSKKQINIIEEILASVGLESLKASESKNVLKKIS</sequence>
<name>A0ABM5P6K4_DEHRP</name>
<evidence type="ECO:0000313" key="1">
    <source>
        <dbReference type="EMBL" id="AHF10177.1"/>
    </source>
</evidence>
<organism evidence="1 2">
    <name type="scientific">Dehalobacter restrictus (strain DSM 9455 / PER-K23)</name>
    <dbReference type="NCBI Taxonomy" id="871738"/>
    <lineage>
        <taxon>Bacteria</taxon>
        <taxon>Bacillati</taxon>
        <taxon>Bacillota</taxon>
        <taxon>Clostridia</taxon>
        <taxon>Eubacteriales</taxon>
        <taxon>Desulfitobacteriaceae</taxon>
        <taxon>Dehalobacter</taxon>
    </lineage>
</organism>
<dbReference type="Proteomes" id="UP000018934">
    <property type="component" value="Chromosome"/>
</dbReference>
<dbReference type="EMBL" id="CP007033">
    <property type="protein sequence ID" value="AHF10177.1"/>
    <property type="molecule type" value="Genomic_DNA"/>
</dbReference>
<reference evidence="1 2" key="1">
    <citation type="journal article" date="2013" name="Stand. Genomic Sci.">
        <title>Complete genome sequence of Dehalobacter restrictus PER-K23(T.).</title>
        <authorList>
            <person name="Kruse T."/>
            <person name="Maillard J."/>
            <person name="Goodwin L."/>
            <person name="Woyke T."/>
            <person name="Teshima H."/>
            <person name="Bruce D."/>
            <person name="Detter C."/>
            <person name="Tapia R."/>
            <person name="Han C."/>
            <person name="Huntemann M."/>
            <person name="Wei C.L."/>
            <person name="Han J."/>
            <person name="Chen A."/>
            <person name="Kyrpides N."/>
            <person name="Szeto E."/>
            <person name="Markowitz V."/>
            <person name="Ivanova N."/>
            <person name="Pagani I."/>
            <person name="Pati A."/>
            <person name="Pitluck S."/>
            <person name="Nolan M."/>
            <person name="Holliger C."/>
            <person name="Smidt H."/>
        </authorList>
    </citation>
    <scope>NUCLEOTIDE SEQUENCE [LARGE SCALE GENOMIC DNA]</scope>
    <source>
        <strain evidence="2">DSM 9455</strain>
    </source>
</reference>
<evidence type="ECO:0000313" key="2">
    <source>
        <dbReference type="Proteomes" id="UP000018934"/>
    </source>
</evidence>
<proteinExistence type="predicted"/>
<accession>A0ABM5P6K4</accession>
<keyword evidence="2" id="KW-1185">Reference proteome</keyword>
<protein>
    <submittedName>
        <fullName evidence="1">Uncharacterized protein</fullName>
    </submittedName>
</protein>
<gene>
    <name evidence="1" type="ORF">DEHRE_08840</name>
</gene>